<dbReference type="PANTHER" id="PTHR10407">
    <property type="entry name" value="HUNTINGTIN INTERACTING PROTEIN 1"/>
    <property type="match status" value="1"/>
</dbReference>
<dbReference type="Pfam" id="PF01608">
    <property type="entry name" value="I_LWEQ"/>
    <property type="match status" value="1"/>
</dbReference>
<dbReference type="GO" id="GO:0030479">
    <property type="term" value="C:actin cortical patch"/>
    <property type="evidence" value="ECO:0007669"/>
    <property type="project" value="TreeGrafter"/>
</dbReference>
<dbReference type="GO" id="GO:0030136">
    <property type="term" value="C:clathrin-coated vesicle"/>
    <property type="evidence" value="ECO:0007669"/>
    <property type="project" value="TreeGrafter"/>
</dbReference>
<evidence type="ECO:0000259" key="1">
    <source>
        <dbReference type="Pfam" id="PF01608"/>
    </source>
</evidence>
<dbReference type="GO" id="GO:0043325">
    <property type="term" value="F:phosphatidylinositol-3,4-bisphosphate binding"/>
    <property type="evidence" value="ECO:0007669"/>
    <property type="project" value="TreeGrafter"/>
</dbReference>
<dbReference type="InterPro" id="IPR030224">
    <property type="entry name" value="Sla2_fam"/>
</dbReference>
<gene>
    <name evidence="2" type="ORF">EURHEDRAFT_379417</name>
</gene>
<dbReference type="GO" id="GO:0032051">
    <property type="term" value="F:clathrin light chain binding"/>
    <property type="evidence" value="ECO:0007669"/>
    <property type="project" value="TreeGrafter"/>
</dbReference>
<dbReference type="GO" id="GO:0006897">
    <property type="term" value="P:endocytosis"/>
    <property type="evidence" value="ECO:0007669"/>
    <property type="project" value="InterPro"/>
</dbReference>
<dbReference type="GeneID" id="63694292"/>
<dbReference type="PANTHER" id="PTHR10407:SF15">
    <property type="entry name" value="HUNTINGTIN INTERACTING PROTEIN 1"/>
    <property type="match status" value="1"/>
</dbReference>
<dbReference type="STRING" id="1388766.A0A017S951"/>
<accession>A0A017S951</accession>
<dbReference type="GO" id="GO:0048268">
    <property type="term" value="P:clathrin coat assembly"/>
    <property type="evidence" value="ECO:0007669"/>
    <property type="project" value="TreeGrafter"/>
</dbReference>
<dbReference type="GO" id="GO:0051015">
    <property type="term" value="F:actin filament binding"/>
    <property type="evidence" value="ECO:0007669"/>
    <property type="project" value="TreeGrafter"/>
</dbReference>
<dbReference type="InterPro" id="IPR002558">
    <property type="entry name" value="ILWEQ_dom"/>
</dbReference>
<name>A0A017S951_ASPRC</name>
<dbReference type="Proteomes" id="UP000019804">
    <property type="component" value="Unassembled WGS sequence"/>
</dbReference>
<sequence>MLTSKTQDRLETTSKAVGAACQALMRQVQGIMSEQNQDETEAVSYTKLSSHKFKAREIEQQTIFNELEDRRCFSASCLYGFPR</sequence>
<dbReference type="GO" id="GO:0080025">
    <property type="term" value="F:phosphatidylinositol-3,5-bisphosphate binding"/>
    <property type="evidence" value="ECO:0007669"/>
    <property type="project" value="TreeGrafter"/>
</dbReference>
<dbReference type="AlphaFoldDB" id="A0A017S951"/>
<dbReference type="HOGENOM" id="CLU_2542195_0_0_1"/>
<dbReference type="RefSeq" id="XP_040637044.1">
    <property type="nucleotide sequence ID" value="XM_040779168.1"/>
</dbReference>
<dbReference type="EMBL" id="KK088432">
    <property type="protein sequence ID" value="EYE93356.1"/>
    <property type="molecule type" value="Genomic_DNA"/>
</dbReference>
<dbReference type="GO" id="GO:0007015">
    <property type="term" value="P:actin filament organization"/>
    <property type="evidence" value="ECO:0007669"/>
    <property type="project" value="TreeGrafter"/>
</dbReference>
<organism evidence="2 3">
    <name type="scientific">Aspergillus ruber (strain CBS 135680)</name>
    <dbReference type="NCBI Taxonomy" id="1388766"/>
    <lineage>
        <taxon>Eukaryota</taxon>
        <taxon>Fungi</taxon>
        <taxon>Dikarya</taxon>
        <taxon>Ascomycota</taxon>
        <taxon>Pezizomycotina</taxon>
        <taxon>Eurotiomycetes</taxon>
        <taxon>Eurotiomycetidae</taxon>
        <taxon>Eurotiales</taxon>
        <taxon>Aspergillaceae</taxon>
        <taxon>Aspergillus</taxon>
        <taxon>Aspergillus subgen. Aspergillus</taxon>
    </lineage>
</organism>
<dbReference type="OrthoDB" id="10262320at2759"/>
<reference evidence="3" key="1">
    <citation type="journal article" date="2014" name="Nat. Commun.">
        <title>Genomic adaptations of the halophilic Dead Sea filamentous fungus Eurotium rubrum.</title>
        <authorList>
            <person name="Kis-Papo T."/>
            <person name="Weig A.R."/>
            <person name="Riley R."/>
            <person name="Persoh D."/>
            <person name="Salamov A."/>
            <person name="Sun H."/>
            <person name="Lipzen A."/>
            <person name="Wasser S.P."/>
            <person name="Rambold G."/>
            <person name="Grigoriev I.V."/>
            <person name="Nevo E."/>
        </authorList>
    </citation>
    <scope>NUCLEOTIDE SEQUENCE [LARGE SCALE GENOMIC DNA]</scope>
    <source>
        <strain evidence="3">CBS 135680</strain>
    </source>
</reference>
<feature type="domain" description="I/LWEQ" evidence="1">
    <location>
        <begin position="3"/>
        <end position="68"/>
    </location>
</feature>
<proteinExistence type="predicted"/>
<keyword evidence="3" id="KW-1185">Reference proteome</keyword>
<protein>
    <recommendedName>
        <fullName evidence="1">I/LWEQ domain-containing protein</fullName>
    </recommendedName>
</protein>
<evidence type="ECO:0000313" key="3">
    <source>
        <dbReference type="Proteomes" id="UP000019804"/>
    </source>
</evidence>
<evidence type="ECO:0000313" key="2">
    <source>
        <dbReference type="EMBL" id="EYE93356.1"/>
    </source>
</evidence>
<dbReference type="GO" id="GO:0035615">
    <property type="term" value="F:clathrin adaptor activity"/>
    <property type="evidence" value="ECO:0007669"/>
    <property type="project" value="TreeGrafter"/>
</dbReference>